<dbReference type="PANTHER" id="PTHR10848">
    <property type="entry name" value="MEIOTIC RECOMBINATION PROTEIN SPO11"/>
    <property type="match status" value="1"/>
</dbReference>
<dbReference type="EMBL" id="JBHFEH010000014">
    <property type="protein sequence ID" value="KAL2054794.1"/>
    <property type="molecule type" value="Genomic_DNA"/>
</dbReference>
<evidence type="ECO:0000259" key="1">
    <source>
        <dbReference type="Pfam" id="PF21180"/>
    </source>
</evidence>
<evidence type="ECO:0000313" key="2">
    <source>
        <dbReference type="EMBL" id="KAL2054794.1"/>
    </source>
</evidence>
<accession>A0ABR4BAA9</accession>
<dbReference type="Gene3D" id="3.40.1360.10">
    <property type="match status" value="1"/>
</dbReference>
<evidence type="ECO:0000313" key="3">
    <source>
        <dbReference type="Proteomes" id="UP001590951"/>
    </source>
</evidence>
<dbReference type="CDD" id="cd00223">
    <property type="entry name" value="TOPRIM_TopoIIB_SPO"/>
    <property type="match status" value="1"/>
</dbReference>
<dbReference type="InterPro" id="IPR002815">
    <property type="entry name" value="Spo11/TopoVI_A"/>
</dbReference>
<feature type="domain" description="Topoisomerase 6 subunit A/Spo11 TOPRIM" evidence="1">
    <location>
        <begin position="29"/>
        <end position="197"/>
    </location>
</feature>
<comment type="caution">
    <text evidence="2">The sequence shown here is derived from an EMBL/GenBank/DDBJ whole genome shotgun (WGS) entry which is preliminary data.</text>
</comment>
<keyword evidence="3" id="KW-1185">Reference proteome</keyword>
<protein>
    <recommendedName>
        <fullName evidence="1">Topoisomerase 6 subunit A/Spo11 TOPRIM domain-containing protein</fullName>
    </recommendedName>
</protein>
<dbReference type="InterPro" id="IPR036078">
    <property type="entry name" value="Spo11/TopoVI_A_sf"/>
</dbReference>
<reference evidence="2 3" key="1">
    <citation type="submission" date="2024-09" db="EMBL/GenBank/DDBJ databases">
        <title>Rethinking Asexuality: The Enigmatic Case of Functional Sexual Genes in Lepraria (Stereocaulaceae).</title>
        <authorList>
            <person name="Doellman M."/>
            <person name="Sun Y."/>
            <person name="Barcenas-Pena A."/>
            <person name="Lumbsch H.T."/>
            <person name="Grewe F."/>
        </authorList>
    </citation>
    <scope>NUCLEOTIDE SEQUENCE [LARGE SCALE GENOMIC DNA]</scope>
    <source>
        <strain evidence="2 3">Grewe 0041</strain>
    </source>
</reference>
<dbReference type="InterPro" id="IPR034136">
    <property type="entry name" value="TOPRIM_Topo6A/Spo11"/>
</dbReference>
<dbReference type="Pfam" id="PF21180">
    <property type="entry name" value="TOP6A-Spo11_Toprim"/>
    <property type="match status" value="1"/>
</dbReference>
<dbReference type="SUPFAM" id="SSF56726">
    <property type="entry name" value="DNA topoisomerase IV, alpha subunit"/>
    <property type="match status" value="1"/>
</dbReference>
<proteinExistence type="predicted"/>
<sequence length="217" mass="24281">MVRRGPDLSYLIDDVSEVQKVNFSKAKWILVIEKESTFRTLASSNLHQHSRAGKGIILTAKGYPDISTRAFLRLLSTSHHHGSRPPPIYALADFDPDGIAIMSNYKHGSNTLSHENENLIVPSIRWLGIRSSDILNKPNCEEAKGLLKLSGRDRKKAVKMLEKSAVMREDGGEAEWRRELQVMLMLNVKAEIEVLGDREGGVKGWVEEKLLANARGV</sequence>
<dbReference type="PANTHER" id="PTHR10848:SF0">
    <property type="entry name" value="MEIOTIC RECOMBINATION PROTEIN SPO11"/>
    <property type="match status" value="1"/>
</dbReference>
<organism evidence="2 3">
    <name type="scientific">Lepraria finkii</name>
    <dbReference type="NCBI Taxonomy" id="1340010"/>
    <lineage>
        <taxon>Eukaryota</taxon>
        <taxon>Fungi</taxon>
        <taxon>Dikarya</taxon>
        <taxon>Ascomycota</taxon>
        <taxon>Pezizomycotina</taxon>
        <taxon>Lecanoromycetes</taxon>
        <taxon>OSLEUM clade</taxon>
        <taxon>Lecanoromycetidae</taxon>
        <taxon>Lecanorales</taxon>
        <taxon>Lecanorineae</taxon>
        <taxon>Stereocaulaceae</taxon>
        <taxon>Lepraria</taxon>
    </lineage>
</organism>
<name>A0ABR4BAA9_9LECA</name>
<dbReference type="Proteomes" id="UP001590951">
    <property type="component" value="Unassembled WGS sequence"/>
</dbReference>
<gene>
    <name evidence="2" type="ORF">ABVK25_005098</name>
</gene>